<name>A0A915YF12_9BACT</name>
<evidence type="ECO:0000313" key="13">
    <source>
        <dbReference type="Proteomes" id="UP001060919"/>
    </source>
</evidence>
<dbReference type="KEGG" id="aup:AsAng_0026370"/>
<dbReference type="NCBIfam" id="TIGR00657">
    <property type="entry name" value="asp_kinases"/>
    <property type="match status" value="1"/>
</dbReference>
<comment type="pathway">
    <text evidence="10">Amino-acid biosynthesis; L-methionine biosynthesis via de novo pathway; L-homoserine from L-aspartate: step 1/3.</text>
</comment>
<evidence type="ECO:0000256" key="3">
    <source>
        <dbReference type="ARBA" id="ARBA00022679"/>
    </source>
</evidence>
<gene>
    <name evidence="12" type="ORF">AsAng_0026370</name>
</gene>
<dbReference type="RefSeq" id="WP_264793057.1">
    <property type="nucleotide sequence ID" value="NZ_AP026867.1"/>
</dbReference>
<comment type="pathway">
    <text evidence="10">Amino-acid biosynthesis; L-threonine biosynthesis; L-threonine from L-aspartate: step 1/5.</text>
</comment>
<reference evidence="12" key="1">
    <citation type="submission" date="2022-09" db="EMBL/GenBank/DDBJ databases">
        <title>Aureispira anguillicida sp. nov., isolated from Leptocephalus of Japanese eel Anguilla japonica.</title>
        <authorList>
            <person name="Yuasa K."/>
            <person name="Mekata T."/>
            <person name="Ikunari K."/>
        </authorList>
    </citation>
    <scope>NUCLEOTIDE SEQUENCE</scope>
    <source>
        <strain evidence="12">EL160426</strain>
    </source>
</reference>
<proteinExistence type="inferred from homology"/>
<feature type="binding site" evidence="8">
    <location>
        <position position="236"/>
    </location>
    <ligand>
        <name>ATP</name>
        <dbReference type="ChEBI" id="CHEBI:30616"/>
    </ligand>
</feature>
<comment type="similarity">
    <text evidence="2 9">Belongs to the aspartokinase family.</text>
</comment>
<keyword evidence="3 9" id="KW-0808">Transferase</keyword>
<evidence type="ECO:0000256" key="6">
    <source>
        <dbReference type="ARBA" id="ARBA00022840"/>
    </source>
</evidence>
<keyword evidence="13" id="KW-1185">Reference proteome</keyword>
<keyword evidence="4 8" id="KW-0547">Nucleotide-binding</keyword>
<dbReference type="Gene3D" id="3.40.1160.10">
    <property type="entry name" value="Acetylglutamate kinase-like"/>
    <property type="match status" value="1"/>
</dbReference>
<dbReference type="SUPFAM" id="SSF53633">
    <property type="entry name" value="Carbamate kinase-like"/>
    <property type="match status" value="1"/>
</dbReference>
<dbReference type="PANTHER" id="PTHR21499">
    <property type="entry name" value="ASPARTATE KINASE"/>
    <property type="match status" value="1"/>
</dbReference>
<evidence type="ECO:0000313" key="12">
    <source>
        <dbReference type="EMBL" id="BDS11923.1"/>
    </source>
</evidence>
<dbReference type="AlphaFoldDB" id="A0A915YF12"/>
<dbReference type="Gene3D" id="1.20.120.1320">
    <property type="entry name" value="Aspartokinase, catalytic domain"/>
    <property type="match status" value="1"/>
</dbReference>
<keyword evidence="10" id="KW-0028">Amino-acid biosynthesis</keyword>
<dbReference type="InterPro" id="IPR005260">
    <property type="entry name" value="Asp_kin_monofn"/>
</dbReference>
<keyword evidence="5 9" id="KW-0418">Kinase</keyword>
<dbReference type="GO" id="GO:0005829">
    <property type="term" value="C:cytosol"/>
    <property type="evidence" value="ECO:0007669"/>
    <property type="project" value="TreeGrafter"/>
</dbReference>
<dbReference type="GO" id="GO:0005524">
    <property type="term" value="F:ATP binding"/>
    <property type="evidence" value="ECO:0007669"/>
    <property type="project" value="UniProtKB-KW"/>
</dbReference>
<evidence type="ECO:0000256" key="9">
    <source>
        <dbReference type="RuleBase" id="RU003448"/>
    </source>
</evidence>
<dbReference type="EMBL" id="AP026867">
    <property type="protein sequence ID" value="BDS11923.1"/>
    <property type="molecule type" value="Genomic_DNA"/>
</dbReference>
<evidence type="ECO:0000256" key="4">
    <source>
        <dbReference type="ARBA" id="ARBA00022741"/>
    </source>
</evidence>
<dbReference type="GO" id="GO:0004072">
    <property type="term" value="F:aspartate kinase activity"/>
    <property type="evidence" value="ECO:0007669"/>
    <property type="project" value="UniProtKB-EC"/>
</dbReference>
<dbReference type="Proteomes" id="UP001060919">
    <property type="component" value="Chromosome"/>
</dbReference>
<evidence type="ECO:0000256" key="7">
    <source>
        <dbReference type="ARBA" id="ARBA00047872"/>
    </source>
</evidence>
<dbReference type="PANTHER" id="PTHR21499:SF59">
    <property type="entry name" value="ASPARTOKINASE"/>
    <property type="match status" value="1"/>
</dbReference>
<dbReference type="InterPro" id="IPR036393">
    <property type="entry name" value="AceGlu_kinase-like_sf"/>
</dbReference>
<feature type="domain" description="Aspartate/glutamate/uridylate kinase" evidence="11">
    <location>
        <begin position="1"/>
        <end position="282"/>
    </location>
</feature>
<dbReference type="InterPro" id="IPR042199">
    <property type="entry name" value="AsparK_Bifunc_asparK/hSer_DH"/>
</dbReference>
<evidence type="ECO:0000256" key="10">
    <source>
        <dbReference type="RuleBase" id="RU004249"/>
    </source>
</evidence>
<evidence type="ECO:0000256" key="2">
    <source>
        <dbReference type="ARBA" id="ARBA00010122"/>
    </source>
</evidence>
<comment type="pathway">
    <text evidence="1 10">Amino-acid biosynthesis; L-lysine biosynthesis via DAP pathway; (S)-tetrahydrodipicolinate from L-aspartate: step 1/4.</text>
</comment>
<organism evidence="12 13">
    <name type="scientific">Aureispira anguillae</name>
    <dbReference type="NCBI Taxonomy" id="2864201"/>
    <lineage>
        <taxon>Bacteria</taxon>
        <taxon>Pseudomonadati</taxon>
        <taxon>Bacteroidota</taxon>
        <taxon>Saprospiria</taxon>
        <taxon>Saprospirales</taxon>
        <taxon>Saprospiraceae</taxon>
        <taxon>Aureispira</taxon>
    </lineage>
</organism>
<evidence type="ECO:0000256" key="5">
    <source>
        <dbReference type="ARBA" id="ARBA00022777"/>
    </source>
</evidence>
<dbReference type="GO" id="GO:0009089">
    <property type="term" value="P:lysine biosynthetic process via diaminopimelate"/>
    <property type="evidence" value="ECO:0007669"/>
    <property type="project" value="InterPro"/>
</dbReference>
<comment type="catalytic activity">
    <reaction evidence="7 9">
        <text>L-aspartate + ATP = 4-phospho-L-aspartate + ADP</text>
        <dbReference type="Rhea" id="RHEA:23776"/>
        <dbReference type="ChEBI" id="CHEBI:29991"/>
        <dbReference type="ChEBI" id="CHEBI:30616"/>
        <dbReference type="ChEBI" id="CHEBI:57535"/>
        <dbReference type="ChEBI" id="CHEBI:456216"/>
        <dbReference type="EC" id="2.7.2.4"/>
    </reaction>
</comment>
<dbReference type="EC" id="2.7.2.4" evidence="9"/>
<evidence type="ECO:0000259" key="11">
    <source>
        <dbReference type="Pfam" id="PF00696"/>
    </source>
</evidence>
<evidence type="ECO:0000256" key="1">
    <source>
        <dbReference type="ARBA" id="ARBA00004766"/>
    </source>
</evidence>
<dbReference type="Pfam" id="PF00696">
    <property type="entry name" value="AA_kinase"/>
    <property type="match status" value="1"/>
</dbReference>
<protein>
    <recommendedName>
        <fullName evidence="9">Aspartokinase</fullName>
        <ecNumber evidence="9">2.7.2.4</ecNumber>
    </recommendedName>
</protein>
<dbReference type="GO" id="GO:0009090">
    <property type="term" value="P:homoserine biosynthetic process"/>
    <property type="evidence" value="ECO:0007669"/>
    <property type="project" value="TreeGrafter"/>
</dbReference>
<dbReference type="InterPro" id="IPR001048">
    <property type="entry name" value="Asp/Glu/Uridylate_kinase"/>
</dbReference>
<keyword evidence="6 8" id="KW-0067">ATP-binding</keyword>
<dbReference type="PIRSF" id="PIRSF000726">
    <property type="entry name" value="Asp_kin"/>
    <property type="match status" value="1"/>
</dbReference>
<evidence type="ECO:0000256" key="8">
    <source>
        <dbReference type="PIRSR" id="PIRSR000726-1"/>
    </source>
</evidence>
<dbReference type="InterPro" id="IPR001341">
    <property type="entry name" value="Asp_kinase"/>
</dbReference>
<sequence length="425" mass="48004">MMRVFKFGGASIKDADSIRNVASIVRRYNSDQLTIIISASGKTTNAMEEVLTAYWKKQTSEMKACLDKVKKNHKQIMDDLFDTAQHAIYSEVHDIFVDLDWILEEEPQDEFDYLYDQIVSTGELLSTKIVSAYLNEIGLATTWLDVRDCIRTDNTYRDANINWQETEAAIQARVPALMAKGLVVTQGFLGGTTENFTTTLGREGSDFTAAIFSYCLDAQDMSIWKDVPGVLTADPRLFDDTELVEQLSYAEAIEMTYYGAQVIHPKTIRPLQNKKIPLYVKSFVNPEGVGTAIGAFDITEYPPMIVVKKNQALLRMVSKDFFFVDEAKFSKLFEALANRRIKVNMTQNTALAFSVCVNDVPNKINQLVADLEANYEVEKIENLKLVTIRHSSAKLFDQIVGERKIFLEEKIGSNIQLVMGKDEVL</sequence>
<accession>A0A915YF12</accession>